<accession>C1E6R3</accession>
<reference evidence="4 5" key="1">
    <citation type="journal article" date="2009" name="Science">
        <title>Green evolution and dynamic adaptations revealed by genomes of the marine picoeukaryotes Micromonas.</title>
        <authorList>
            <person name="Worden A.Z."/>
            <person name="Lee J.H."/>
            <person name="Mock T."/>
            <person name="Rouze P."/>
            <person name="Simmons M.P."/>
            <person name="Aerts A.L."/>
            <person name="Allen A.E."/>
            <person name="Cuvelier M.L."/>
            <person name="Derelle E."/>
            <person name="Everett M.V."/>
            <person name="Foulon E."/>
            <person name="Grimwood J."/>
            <person name="Gundlach H."/>
            <person name="Henrissat B."/>
            <person name="Napoli C."/>
            <person name="McDonald S.M."/>
            <person name="Parker M.S."/>
            <person name="Rombauts S."/>
            <person name="Salamov A."/>
            <person name="Von Dassow P."/>
            <person name="Badger J.H."/>
            <person name="Coutinho P.M."/>
            <person name="Demir E."/>
            <person name="Dubchak I."/>
            <person name="Gentemann C."/>
            <person name="Eikrem W."/>
            <person name="Gready J.E."/>
            <person name="John U."/>
            <person name="Lanier W."/>
            <person name="Lindquist E.A."/>
            <person name="Lucas S."/>
            <person name="Mayer K.F."/>
            <person name="Moreau H."/>
            <person name="Not F."/>
            <person name="Otillar R."/>
            <person name="Panaud O."/>
            <person name="Pangilinan J."/>
            <person name="Paulsen I."/>
            <person name="Piegu B."/>
            <person name="Poliakov A."/>
            <person name="Robbens S."/>
            <person name="Schmutz J."/>
            <person name="Toulza E."/>
            <person name="Wyss T."/>
            <person name="Zelensky A."/>
            <person name="Zhou K."/>
            <person name="Armbrust E.V."/>
            <person name="Bhattacharya D."/>
            <person name="Goodenough U.W."/>
            <person name="Van de Peer Y."/>
            <person name="Grigoriev I.V."/>
        </authorList>
    </citation>
    <scope>NUCLEOTIDE SEQUENCE [LARGE SCALE GENOMIC DNA]</scope>
    <source>
        <strain evidence="5">RCC299 / NOUM17</strain>
    </source>
</reference>
<feature type="signal peptide" evidence="3">
    <location>
        <begin position="1"/>
        <end position="19"/>
    </location>
</feature>
<keyword evidence="2" id="KW-1133">Transmembrane helix</keyword>
<feature type="region of interest" description="Disordered" evidence="1">
    <location>
        <begin position="269"/>
        <end position="288"/>
    </location>
</feature>
<keyword evidence="2" id="KW-0472">Membrane</keyword>
<feature type="transmembrane region" description="Helical" evidence="2">
    <location>
        <begin position="294"/>
        <end position="323"/>
    </location>
</feature>
<keyword evidence="3" id="KW-0732">Signal</keyword>
<sequence length="413" mass="44068">MRLIVVIACIIVAATAVVAQEDPCVAELARCRDACGNREILVNDCASASGFLSKACSCGGALDAPAGEEGAIETTSETVYFDGGAVAMLGSEDAQETKAKKPCPHHESMSMEPALMFNRRFGPGFASLFDELFDETEEAGGGWTTRGRPALLGRDASEPRGVTVSFGPGLGVFGNARQRATFNAFQPQLVFRTVFYPEPRPLPSVVTLFDLEGSADSDLGSMDPSAREESVMGALQRWRDVSEHGAAATWKVREEEEEEGGGVRAMEVNREAMSRAGRKTRRGPEDEGGATRRLVLAFASVALIAAVLTLTSAALVCVASLATRALGRMFRGRGDSGLAVDAVDVSEPLLLEYETTREVTAGALSTVYADAAPAAPTPRRASVEDETMEVMMPMPLERGERSTWRSEPGYSRL</sequence>
<dbReference type="EMBL" id="CP001326">
    <property type="protein sequence ID" value="ACO63849.1"/>
    <property type="molecule type" value="Genomic_DNA"/>
</dbReference>
<dbReference type="RefSeq" id="XP_002502591.1">
    <property type="nucleotide sequence ID" value="XM_002502545.1"/>
</dbReference>
<keyword evidence="2" id="KW-0812">Transmembrane</keyword>
<evidence type="ECO:0000256" key="3">
    <source>
        <dbReference type="SAM" id="SignalP"/>
    </source>
</evidence>
<dbReference type="AlphaFoldDB" id="C1E6R3"/>
<evidence type="ECO:0000256" key="1">
    <source>
        <dbReference type="SAM" id="MobiDB-lite"/>
    </source>
</evidence>
<dbReference type="InParanoid" id="C1E6R3"/>
<dbReference type="Proteomes" id="UP000002009">
    <property type="component" value="Chromosome 5"/>
</dbReference>
<proteinExistence type="predicted"/>
<evidence type="ECO:0000313" key="5">
    <source>
        <dbReference type="Proteomes" id="UP000002009"/>
    </source>
</evidence>
<evidence type="ECO:0000313" key="4">
    <source>
        <dbReference type="EMBL" id="ACO63849.1"/>
    </source>
</evidence>
<evidence type="ECO:0000256" key="2">
    <source>
        <dbReference type="SAM" id="Phobius"/>
    </source>
</evidence>
<feature type="chain" id="PRO_5002906896" evidence="3">
    <location>
        <begin position="20"/>
        <end position="413"/>
    </location>
</feature>
<name>C1E6R3_MICCC</name>
<dbReference type="KEGG" id="mis:MICPUN_100636"/>
<organism evidence="4 5">
    <name type="scientific">Micromonas commoda (strain RCC299 / NOUM17 / CCMP2709)</name>
    <name type="common">Picoplanktonic green alga</name>
    <dbReference type="NCBI Taxonomy" id="296587"/>
    <lineage>
        <taxon>Eukaryota</taxon>
        <taxon>Viridiplantae</taxon>
        <taxon>Chlorophyta</taxon>
        <taxon>Mamiellophyceae</taxon>
        <taxon>Mamiellales</taxon>
        <taxon>Mamiellaceae</taxon>
        <taxon>Micromonas</taxon>
    </lineage>
</organism>
<keyword evidence="5" id="KW-1185">Reference proteome</keyword>
<protein>
    <submittedName>
        <fullName evidence="4">Uncharacterized protein</fullName>
    </submittedName>
</protein>
<gene>
    <name evidence="4" type="ORF">MICPUN_100636</name>
</gene>
<dbReference type="GeneID" id="8243877"/>